<dbReference type="AlphaFoldDB" id="A0A845GG14"/>
<feature type="transmembrane region" description="Helical" evidence="1">
    <location>
        <begin position="6"/>
        <end position="26"/>
    </location>
</feature>
<evidence type="ECO:0000256" key="1">
    <source>
        <dbReference type="SAM" id="Phobius"/>
    </source>
</evidence>
<proteinExistence type="predicted"/>
<reference evidence="2" key="1">
    <citation type="submission" date="2019-12" db="EMBL/GenBank/DDBJ databases">
        <title>Novel species isolated from a subtropical stream in China.</title>
        <authorList>
            <person name="Lu H."/>
        </authorList>
    </citation>
    <scope>NUCLEOTIDE SEQUENCE [LARGE SCALE GENOMIC DNA]</scope>
    <source>
        <strain evidence="2">FT81W</strain>
    </source>
</reference>
<evidence type="ECO:0000313" key="3">
    <source>
        <dbReference type="Proteomes" id="UP000447355"/>
    </source>
</evidence>
<name>A0A845GG14_9BURK</name>
<sequence>MKHAKFWLVMAVIVAISVIATAGLVLICASSYGEFMQVLPRVVAAWVLIFACMGVGYWWEYALSHTYHTGADDQGR</sequence>
<comment type="caution">
    <text evidence="2">The sequence shown here is derived from an EMBL/GenBank/DDBJ whole genome shotgun (WGS) entry which is preliminary data.</text>
</comment>
<keyword evidence="1" id="KW-0812">Transmembrane</keyword>
<dbReference type="EMBL" id="WWCX01000001">
    <property type="protein sequence ID" value="MYM92450.1"/>
    <property type="molecule type" value="Genomic_DNA"/>
</dbReference>
<keyword evidence="1" id="KW-0472">Membrane</keyword>
<dbReference type="RefSeq" id="WP_161081718.1">
    <property type="nucleotide sequence ID" value="NZ_WWCX01000001.1"/>
</dbReference>
<dbReference type="Proteomes" id="UP000447355">
    <property type="component" value="Unassembled WGS sequence"/>
</dbReference>
<feature type="transmembrane region" description="Helical" evidence="1">
    <location>
        <begin position="38"/>
        <end position="59"/>
    </location>
</feature>
<protein>
    <submittedName>
        <fullName evidence="2">Uncharacterized protein</fullName>
    </submittedName>
</protein>
<evidence type="ECO:0000313" key="2">
    <source>
        <dbReference type="EMBL" id="MYM92450.1"/>
    </source>
</evidence>
<keyword evidence="1" id="KW-1133">Transmembrane helix</keyword>
<accession>A0A845GG14</accession>
<organism evidence="2 3">
    <name type="scientific">Duganella vulcania</name>
    <dbReference type="NCBI Taxonomy" id="2692166"/>
    <lineage>
        <taxon>Bacteria</taxon>
        <taxon>Pseudomonadati</taxon>
        <taxon>Pseudomonadota</taxon>
        <taxon>Betaproteobacteria</taxon>
        <taxon>Burkholderiales</taxon>
        <taxon>Oxalobacteraceae</taxon>
        <taxon>Telluria group</taxon>
        <taxon>Duganella</taxon>
    </lineage>
</organism>
<gene>
    <name evidence="2" type="ORF">GTP90_01085</name>
</gene>